<keyword evidence="1 2" id="KW-1015">Disulfide bond</keyword>
<feature type="disulfide bond" evidence="2">
    <location>
        <begin position="105"/>
        <end position="114"/>
    </location>
</feature>
<dbReference type="CDD" id="cd00054">
    <property type="entry name" value="EGF_CA"/>
    <property type="match status" value="1"/>
</dbReference>
<name>A0AAV4SKE0_9ARAC</name>
<dbReference type="SMART" id="SM00181">
    <property type="entry name" value="EGF"/>
    <property type="match status" value="1"/>
</dbReference>
<gene>
    <name evidence="5" type="ORF">CDAR_522181</name>
</gene>
<dbReference type="PANTHER" id="PTHR15036">
    <property type="entry name" value="PIKACHURIN-LIKE PROTEIN"/>
    <property type="match status" value="1"/>
</dbReference>
<feature type="domain" description="Laminin G" evidence="3">
    <location>
        <begin position="1"/>
        <end position="83"/>
    </location>
</feature>
<dbReference type="Gene3D" id="2.10.25.10">
    <property type="entry name" value="Laminin"/>
    <property type="match status" value="1"/>
</dbReference>
<dbReference type="Gene3D" id="2.60.120.200">
    <property type="match status" value="2"/>
</dbReference>
<evidence type="ECO:0000256" key="2">
    <source>
        <dbReference type="PROSITE-ProRule" id="PRU00076"/>
    </source>
</evidence>
<reference evidence="5 6" key="1">
    <citation type="submission" date="2021-06" db="EMBL/GenBank/DDBJ databases">
        <title>Caerostris darwini draft genome.</title>
        <authorList>
            <person name="Kono N."/>
            <person name="Arakawa K."/>
        </authorList>
    </citation>
    <scope>NUCLEOTIDE SEQUENCE [LARGE SCALE GENOMIC DNA]</scope>
</reference>
<protein>
    <recommendedName>
        <fullName evidence="7">Agrin</fullName>
    </recommendedName>
</protein>
<feature type="domain" description="Laminin G" evidence="3">
    <location>
        <begin position="129"/>
        <end position="304"/>
    </location>
</feature>
<dbReference type="PROSITE" id="PS50025">
    <property type="entry name" value="LAM_G_DOMAIN"/>
    <property type="match status" value="2"/>
</dbReference>
<proteinExistence type="predicted"/>
<evidence type="ECO:0000259" key="3">
    <source>
        <dbReference type="PROSITE" id="PS50025"/>
    </source>
</evidence>
<dbReference type="Pfam" id="PF00008">
    <property type="entry name" value="EGF"/>
    <property type="match status" value="1"/>
</dbReference>
<dbReference type="PROSITE" id="PS00022">
    <property type="entry name" value="EGF_1"/>
    <property type="match status" value="1"/>
</dbReference>
<dbReference type="PROSITE" id="PS50026">
    <property type="entry name" value="EGF_3"/>
    <property type="match status" value="1"/>
</dbReference>
<dbReference type="EMBL" id="BPLQ01008111">
    <property type="protein sequence ID" value="GIY34898.1"/>
    <property type="molecule type" value="Genomic_DNA"/>
</dbReference>
<organism evidence="5 6">
    <name type="scientific">Caerostris darwini</name>
    <dbReference type="NCBI Taxonomy" id="1538125"/>
    <lineage>
        <taxon>Eukaryota</taxon>
        <taxon>Metazoa</taxon>
        <taxon>Ecdysozoa</taxon>
        <taxon>Arthropoda</taxon>
        <taxon>Chelicerata</taxon>
        <taxon>Arachnida</taxon>
        <taxon>Araneae</taxon>
        <taxon>Araneomorphae</taxon>
        <taxon>Entelegynae</taxon>
        <taxon>Araneoidea</taxon>
        <taxon>Araneidae</taxon>
        <taxon>Caerostris</taxon>
    </lineage>
</organism>
<evidence type="ECO:0000256" key="1">
    <source>
        <dbReference type="ARBA" id="ARBA00023157"/>
    </source>
</evidence>
<dbReference type="CDD" id="cd00110">
    <property type="entry name" value="LamG"/>
    <property type="match status" value="1"/>
</dbReference>
<evidence type="ECO:0008006" key="7">
    <source>
        <dbReference type="Google" id="ProtNLM"/>
    </source>
</evidence>
<dbReference type="PROSITE" id="PS01186">
    <property type="entry name" value="EGF_2"/>
    <property type="match status" value="1"/>
</dbReference>
<dbReference type="Pfam" id="PF02210">
    <property type="entry name" value="Laminin_G_2"/>
    <property type="match status" value="1"/>
</dbReference>
<evidence type="ECO:0000313" key="5">
    <source>
        <dbReference type="EMBL" id="GIY34898.1"/>
    </source>
</evidence>
<dbReference type="PANTHER" id="PTHR15036:SF83">
    <property type="entry name" value="AGRIN"/>
    <property type="match status" value="1"/>
</dbReference>
<comment type="caution">
    <text evidence="5">The sequence shown here is derived from an EMBL/GenBank/DDBJ whole genome shotgun (WGS) entry which is preliminary data.</text>
</comment>
<comment type="caution">
    <text evidence="2">Lacks conserved residue(s) required for the propagation of feature annotation.</text>
</comment>
<dbReference type="AlphaFoldDB" id="A0AAV4SKE0"/>
<evidence type="ECO:0000313" key="6">
    <source>
        <dbReference type="Proteomes" id="UP001054837"/>
    </source>
</evidence>
<dbReference type="InterPro" id="IPR000742">
    <property type="entry name" value="EGF"/>
</dbReference>
<dbReference type="SUPFAM" id="SSF49899">
    <property type="entry name" value="Concanavalin A-like lectins/glucanases"/>
    <property type="match status" value="2"/>
</dbReference>
<evidence type="ECO:0000259" key="4">
    <source>
        <dbReference type="PROSITE" id="PS50026"/>
    </source>
</evidence>
<keyword evidence="2" id="KW-0245">EGF-like domain</keyword>
<keyword evidence="6" id="KW-1185">Reference proteome</keyword>
<dbReference type="InterPro" id="IPR001791">
    <property type="entry name" value="Laminin_G"/>
</dbReference>
<dbReference type="Proteomes" id="UP001054837">
    <property type="component" value="Unassembled WGS sequence"/>
</dbReference>
<sequence>MLQVDNGEIVRGQSKGALSELNLGQPLYIGGVPEFLPLKYSLVVQVGLDGAVQRMVVNDEVWDDILSFSTGQRNIEHYVGPPCSPGICKNNGRCIPLLDDYKCQCVDGYSGKWCNKTEETLEMNDNIISQPVKFDGFNFMQFTEGIKGMRLKKSRENYITITFRTIHDRGLLLWMNKGLNTGGDYIAIAIEKGYLTLSFNLGKEPVPLVLKSRHKVHDNKWHTVIVQRNKRLAHLLVDDNPPVTSTSEPGATELNTDGILWIGGSTAVPPGFPDAYYHGFRGCISSITIDSESLNLSRGYSEYCQPS</sequence>
<dbReference type="InterPro" id="IPR013320">
    <property type="entry name" value="ConA-like_dom_sf"/>
</dbReference>
<accession>A0AAV4SKE0</accession>
<dbReference type="InterPro" id="IPR050372">
    <property type="entry name" value="Neurexin-related_CASP"/>
</dbReference>
<dbReference type="Pfam" id="PF00054">
    <property type="entry name" value="Laminin_G_1"/>
    <property type="match status" value="1"/>
</dbReference>
<feature type="domain" description="EGF-like" evidence="4">
    <location>
        <begin position="79"/>
        <end position="115"/>
    </location>
</feature>
<dbReference type="SMART" id="SM00282">
    <property type="entry name" value="LamG"/>
    <property type="match status" value="1"/>
</dbReference>